<comment type="caution">
    <text evidence="1">The sequence shown here is derived from an EMBL/GenBank/DDBJ whole genome shotgun (WGS) entry which is preliminary data.</text>
</comment>
<dbReference type="Proteomes" id="UP001186159">
    <property type="component" value="Unassembled WGS sequence"/>
</dbReference>
<proteinExistence type="predicted"/>
<evidence type="ECO:0000313" key="2">
    <source>
        <dbReference type="Proteomes" id="UP001186159"/>
    </source>
</evidence>
<dbReference type="AlphaFoldDB" id="A0ABD5GPY4"/>
<name>A0ABD5GPY4_9LACT</name>
<dbReference type="EMBL" id="JAWHVN010000024">
    <property type="protein sequence ID" value="MDV2618245.1"/>
    <property type="molecule type" value="Genomic_DNA"/>
</dbReference>
<dbReference type="RefSeq" id="WP_317070641.1">
    <property type="nucleotide sequence ID" value="NZ_JAWHVN010000024.1"/>
</dbReference>
<accession>A0ABD5GPY4</accession>
<organism evidence="1 2">
    <name type="scientific">Lactococcus lactis</name>
    <dbReference type="NCBI Taxonomy" id="1358"/>
    <lineage>
        <taxon>Bacteria</taxon>
        <taxon>Bacillati</taxon>
        <taxon>Bacillota</taxon>
        <taxon>Bacilli</taxon>
        <taxon>Lactobacillales</taxon>
        <taxon>Streptococcaceae</taxon>
        <taxon>Lactococcus</taxon>
    </lineage>
</organism>
<protein>
    <submittedName>
        <fullName evidence="1">Uncharacterized protein</fullName>
    </submittedName>
</protein>
<gene>
    <name evidence="1" type="ORF">RZO27_03750</name>
</gene>
<evidence type="ECO:0000313" key="1">
    <source>
        <dbReference type="EMBL" id="MDV2618245.1"/>
    </source>
</evidence>
<reference evidence="1 2" key="1">
    <citation type="submission" date="2023-10" db="EMBL/GenBank/DDBJ databases">
        <title>Production of high quality cheese from raw caw milk (raw cheese).</title>
        <authorList>
            <person name="Samouris G."/>
        </authorList>
    </citation>
    <scope>NUCLEOTIDE SEQUENCE [LARGE SCALE GENOMIC DNA]</scope>
    <source>
        <strain evidence="1 2">MRS-5</strain>
    </source>
</reference>
<sequence>MIQRFEARVEWCLITKMNAMIFMETYGSGTVQNYFRDNYGVQEALVYSSKDDQDSKPFNSMYDWLKNNLDKVRKAGYTVYSSQELNEKSELNNYRNQQNQSVNDLKFIEILLK</sequence>